<reference evidence="1" key="1">
    <citation type="submission" date="2021-05" db="EMBL/GenBank/DDBJ databases">
        <authorList>
            <person name="Pan Q."/>
            <person name="Jouanno E."/>
            <person name="Zahm M."/>
            <person name="Klopp C."/>
            <person name="Cabau C."/>
            <person name="Louis A."/>
            <person name="Berthelot C."/>
            <person name="Parey E."/>
            <person name="Roest Crollius H."/>
            <person name="Montfort J."/>
            <person name="Robinson-Rechavi M."/>
            <person name="Bouchez O."/>
            <person name="Lampietro C."/>
            <person name="Lopez Roques C."/>
            <person name="Donnadieu C."/>
            <person name="Postlethwait J."/>
            <person name="Bobe J."/>
            <person name="Dillon D."/>
            <person name="Chandos A."/>
            <person name="von Hippel F."/>
            <person name="Guiguen Y."/>
        </authorList>
    </citation>
    <scope>NUCLEOTIDE SEQUENCE</scope>
    <source>
        <strain evidence="1">YG-Jan2019</strain>
    </source>
</reference>
<organism evidence="1 2">
    <name type="scientific">Dallia pectoralis</name>
    <name type="common">Alaska blackfish</name>
    <dbReference type="NCBI Taxonomy" id="75939"/>
    <lineage>
        <taxon>Eukaryota</taxon>
        <taxon>Metazoa</taxon>
        <taxon>Chordata</taxon>
        <taxon>Craniata</taxon>
        <taxon>Vertebrata</taxon>
        <taxon>Euteleostomi</taxon>
        <taxon>Actinopterygii</taxon>
        <taxon>Neopterygii</taxon>
        <taxon>Teleostei</taxon>
        <taxon>Protacanthopterygii</taxon>
        <taxon>Esociformes</taxon>
        <taxon>Umbridae</taxon>
        <taxon>Dallia</taxon>
    </lineage>
</organism>
<name>A0ACC2GHB6_DALPE</name>
<evidence type="ECO:0000313" key="1">
    <source>
        <dbReference type="EMBL" id="KAJ8003149.1"/>
    </source>
</evidence>
<dbReference type="EMBL" id="CM055740">
    <property type="protein sequence ID" value="KAJ8003149.1"/>
    <property type="molecule type" value="Genomic_DNA"/>
</dbReference>
<comment type="caution">
    <text evidence="1">The sequence shown here is derived from an EMBL/GenBank/DDBJ whole genome shotgun (WGS) entry which is preliminary data.</text>
</comment>
<gene>
    <name evidence="1" type="ORF">DPEC_G00166380</name>
</gene>
<proteinExistence type="predicted"/>
<accession>A0ACC2GHB6</accession>
<sequence>MKADPLKNVGTSPGFTRRATQENRRSSEPLEPQQQLNQQGRRQSSTISSTQAPKQESGGFLGFGGPKSQPATSKPEESVSGKMFGFGSSIFSSASTLITSAVQDQPRTTPPASPKMSAGAHASPKIPPAKETKPPAARKVEEMVAEKPQQSNVPPTVQAKVDKLPSEPSNGAASSQPVPKANQSTCPLCKVELNMGSKDPPNYNTCTECKNMVCNLCGFNPMPHETLVEWLCLNCQMQRALGGGPSTMPPNKVSASEKLTPTPSTDKKDIATVAASAKKDSPAPSNPVTSPFKVSNAEAAKAADTKILASPSPAKTAPLESESQKLQQQPSPGRRQSSDIPATKQESGGLFGFGTPKSLSTTSKTEESASGKMFGFGSSIFSSASTLITSTVHDEPIHKTPTSPKVSAPVLPQQKEATKTDGPPKLVTIPVSPQKYPETVASMKAETVSTGTSQEHQASPAMASQQHQKPVENVFSSQPPQPPVVAPKAELAKPQEKLSKGVTSPAKSLPPQQAQPPKQSGGLFGFGVPKSQPAPSKPEESVSGKMFGFGSSIFSSASTLITSAVQDEHRTTPPASPKVSAAAHASPKIPPAKETKPPAARKVEEKVAEKPQQSNVPPTVQAKVDKLPSEPSKGAASSQPVPKANQSTCPLCKVELNMGSKDPPNYNTCTECKNMVCNLCGFNPMPHETEVKEWLCLNCQMQRALGKMEPPGHSVMKLSPKKESTPQPLVVKPAAFAKNDIQVPDHSQSKPLEVKAVNELATQKLANTEAHQKKTPEHQRTSEPQKPQQSSGPGHKQSNTNLFTQQTPKLESGGLFRGPKSQPATSKAEESMSGKMFGFGSSIFSSASTLITSAVQDGQRTTPPASPKVTKSAQASPKILSAKETKQPTEAEKKPPEQLQSATFSPLQDKVETVPSVPPKGSSQPVPKSSQSTCPLCKVELNMGSKDPPNYNTCTECKNTVCNLCGFNPMPHETKLKEWLCLNCQMHRTHNIMELPEPSKMKYKAPVNKDSMPDTLQKYTPTYAAPQKDTHTPQKDKSLPVSSKIVSQSKNDPTPGDVKMTDLLVKDISATPLSKEETTAAIPLIKETPTSASPFVNEATPASAFLKDEPSRMSALAKEELTSILPLMKKEPTHSSSLIKEEPAPASPLIQGTLTSASAFIKEASPTGLPLPKDPSIPISKVAVASGPVSSEKKEPLLSASTHRKEVSTSDLTEDREAVQSEECLQQKEAQSLAALETKEGTPLASTPSKQCPIPHSPRTKEATEVITPLENISLDKQKPGVFQQSVEQPARPTTKQKKSVQQLEDPKKQMPVHQHLLTEALPQVQIQKSPKTDTNITPPKQESEKIASPTIATKSPQNRRSSVPHSPPQQPNQSGRRQSSAIPTTEQTSKQQSGGLFGFGTPKPLSTPLKLEDSVSGKMFGFGSSILSSASTLINSAVQEKASTTPPASPKVSAANKDSSTISSATETKPPPVQKADKNVEKQQAKVIASVEAKDTQPSELQKGAVPSQPASKSNQSLCPLCKVEFNIGSKEPQNYNTCTECKQTVCNLCGFNPMPNVTEMQRALGVESSDPTMIKLLPSKVSTQAHPENEAPTPALLIKEPGYEPVLQKTSESVSGKMLGFGSSIFSSASTVTTQLFKMSTSSHHQHPPRSDKNVEKQQAKVIASVEAKDTQPSELQKGAVPSQPASKSNQSLCPLCKVEFNIGSKEPQNYNTCTECKQTVCNLCGFNPMPNVTEMQRALGVESSDPTMIKLLPSKVSTQAHPENEAPTPALLIKEPGYEPVLQKTSESVSGKMLGFGSSIFSSASTVTTTAVQDEHLVTPPASPKVPSFKAPQQEEMPKPNSPQKVATKMTSPKIEPVIMPSIKDNTAAPGLPPRGVPSAVASQKDQYSVDKPTTTPAQSPLQQKTLEQGKPLQPPAVAPNVKPGIPQQQLSKGGTSPAKAVPPPHAQPPKQESGGFFGFGGPKSQPASSKPEESVSGKMFGFGSSIFSSASTLITSAVQDQPRTTPPASPKVSARAKISPKVPPAKETKLPSDQKAENKADQPQQAKVPQSVQAKVDKLPSTASVGPAHEKTPVNSQQAAPTTTTTKMETVKPESLKENTAPSQNKDVSLAPRTTPPASPKMSAGAQASPKILPAMKTKPPAAQKVEEKKAEQPQETKPTSSVQGKMEKVPSESQKGDASFQPVPKVASPQSFHKASQSTCPLCKVELNMGSKDPPNYNTCTECKNMVCNLCGFNPMPHETETEWLCLNCQTQKALSGHLGEIEKMVQPKPIQPKPLIAITSTKLNKVPTTATTVTEILPKTQPPCESVPLTPEPTLKHALAQNKLVSNMEVSKVEGPKVAAKAEPSKMEAPKMEIAKTEAAKMEAAESNVPKTELPKPGQYKLKQPDTEAASVTTPLAAVQVTEAAAVTPSTVKENSEVKVQTAELPKPAELLKPAEGNVGKEVQGKVNNNEEGKVEKATKKVDKEAEEGTKKVASQPAPTAATVKEVATPLVETIDYGHSDPQLILTEMAVKEKIKEQTAASFVADQVVVDIPSTPVIPSEGDTKTEDHSDKSLDGPDILPISQGSYTSEEDLKEVQRLRDVLMMDITPDTAMPAKEEVNGEKRRLSYVTMEESSGSEPSPSPQFQRRKLSAVAVSTAASSSSEDYKADSPTESPLDSPDSFVDEEEFIRRQIMGMTGEEGMSVSEEEEKTEKEIKEMDSKESELAYASAKAVPLLKKDSMNNEDSTGRIPSLPGSELKSTVGSTDLTEHTTVYKKAVPMMRQGTKSTDGDAEVESVTDSLEDRSKGEGSSSVQVSSFTPGTSPTSASSLEEDSDSSPTHKRSGEWKHHRKAKHRQAGQPIYTVEDSSEDEEFREEDDHTREKDKQKELDQHQVKRSSKKSKRDKDELRAQRRRDHPLTSPSNLSPIEDASPTEEVKQAKVLEAIHRTSCSDYSPSMESDFDAFHTEARIAVPCSTQRPLKSAEEVYEEMLQKARSPKSETVPVPEIEPLYDGMAIEDYLYESLVEEPEAIYSPAQFEQRHKDPAEEPGKICLRSPEEVYEEMMQKKKELMLIEQEFKKAMDNGNPEIHVTAPSSAAAESCKVGEAEGEKPMLDADSTYVKRKKRPAPPRPSEPPKRPGLDTAKPKVLQDTMLRRALYPIPDLKITQCSSGEDETDDSVIEEYGVGVSSDITPSDESETKEVEYSPISQRVPIIETADVEPITVLSEVLLEKACPTTASAPATVYSPSMTTTPSPVSPVSPPTSPATPVTSPPSNATSSSSFQARSPPSSDSTPVSTPTTDLAEAAAPFGAQSAADISPPSITPIMVVSPTTVLVTVLDVITDLTPATPATTATDTTYSEIQAKAHAPGMVQISDPVVIQMPDMVISQSHISVQCPPSVQVIAPTPVPSPVASQLPSPVAPSAVPTQPQVSVPITAPASVVVQMPDLVTTTSIASHQVPTVEHSVPVQATAPSSTPIVVPASGTRRIQRQASTKKKPPPPPPRSTSVSLPQTSAEPTSIRAIQHVSPTMTTTTAIGTGQQGQTIESVVVDIQPWVEQVCPGGGPAPQVMMTSTRHGHVFSEVSNVENVSMISQTSQDLAATSVASTLTSAVVKGRSQMVDGHVVVSVAPFPIVSSIPAVLSSDKCKPEADTTPHTPHPPPPVTLTKPAVYPKKPSVSILPSVPTAVTVSTAVTMAQATVTGTGRSPVHKSSAPPPVPPKPVSIPAGLVFSHRPGESVKPPVVPTASHTLPRTREVHPNDSVLQPFTATTLPRTREPPNALSLSLTTPVETKMSATSPRSPMSPRYAKCLETYVVITLPSEPSTPTEGITVQAPIRRGSIPSAKQTGPEVRTTPSEQRSPIEAFSALATVRTASFPSIRQPPPTAATVPAEGPVPLEAVTVIATARLPSMLSAMPLPKAVAEVVTVSAGSEIPIQETSQAITDAPVTITRKFHQESVESQEICGPEKMVSSLSHVYSTSISTSGQPPESLPSLVTQVVTTEVQRTTVSVVHERLSQIAASNAVAITIQPDLTKIQPSLKQNGKTFSGDAIDLALLK</sequence>
<dbReference type="Proteomes" id="UP001157502">
    <property type="component" value="Chromosome 13"/>
</dbReference>
<evidence type="ECO:0000313" key="2">
    <source>
        <dbReference type="Proteomes" id="UP001157502"/>
    </source>
</evidence>
<keyword evidence="2" id="KW-1185">Reference proteome</keyword>
<protein>
    <submittedName>
        <fullName evidence="1">Uncharacterized protein</fullName>
    </submittedName>
</protein>